<sequence length="335" mass="37732">MCRMFDDAPIIQEAIVYKDVADNYWAKSNIEQATRRGFFAGYPDGTFRPQQPIPRVQALIVLAAHLQHRIPENPEEILTQYFDDAAAIPNYTRERIAAGAIENLVVNYPEVRQLKPNQNATRGEIAAFLCQALRPRNVVSWEYIAYSNLFAITPQFDYAAKFSEGLANVIINGQNCFIDTEENIVITLASDIISVGTFSERMASVNMDDKSGYIDREGRLAIPAKFSLNPVYYFAEGLALAKLYDQTKWGYINKSGDWHIIAKFDGGGSFSQGRAKVRIGSEWGYIDREGNSIIEPKFSEAGEFAEGLAPVKFNHQWGYINRDGDWVIQPEFGRA</sequence>
<dbReference type="Pfam" id="PF00395">
    <property type="entry name" value="SLH"/>
    <property type="match status" value="1"/>
</dbReference>
<dbReference type="PROSITE" id="PS51272">
    <property type="entry name" value="SLH"/>
    <property type="match status" value="2"/>
</dbReference>
<accession>A0A5M3TEL6</accession>
<dbReference type="PANTHER" id="PTHR37841">
    <property type="entry name" value="GLR2918 PROTEIN"/>
    <property type="match status" value="1"/>
</dbReference>
<dbReference type="PANTHER" id="PTHR37841:SF1">
    <property type="entry name" value="DUF3298 DOMAIN-CONTAINING PROTEIN"/>
    <property type="match status" value="1"/>
</dbReference>
<gene>
    <name evidence="2" type="ORF">NIES46_46020</name>
</gene>
<dbReference type="RefSeq" id="WP_231852019.1">
    <property type="nucleotide sequence ID" value="NZ_BIMW01000195.1"/>
</dbReference>
<dbReference type="GeneID" id="301685315"/>
<organism evidence="2 3">
    <name type="scientific">Limnospira platensis NIES-46</name>
    <dbReference type="NCBI Taxonomy" id="1236695"/>
    <lineage>
        <taxon>Bacteria</taxon>
        <taxon>Bacillati</taxon>
        <taxon>Cyanobacteriota</taxon>
        <taxon>Cyanophyceae</taxon>
        <taxon>Oscillatoriophycideae</taxon>
        <taxon>Oscillatoriales</taxon>
        <taxon>Sirenicapillariaceae</taxon>
        <taxon>Limnospira</taxon>
    </lineage>
</organism>
<dbReference type="SUPFAM" id="SSF69360">
    <property type="entry name" value="Cell wall binding repeat"/>
    <property type="match status" value="1"/>
</dbReference>
<evidence type="ECO:0000313" key="2">
    <source>
        <dbReference type="EMBL" id="GCE96530.1"/>
    </source>
</evidence>
<dbReference type="Pfam" id="PF14903">
    <property type="entry name" value="WG_beta_rep"/>
    <property type="match status" value="4"/>
</dbReference>
<keyword evidence="3" id="KW-1185">Reference proteome</keyword>
<name>A0A5M3TEL6_LIMPL</name>
<feature type="domain" description="SLH" evidence="1">
    <location>
        <begin position="79"/>
        <end position="143"/>
    </location>
</feature>
<feature type="domain" description="SLH" evidence="1">
    <location>
        <begin position="13"/>
        <end position="76"/>
    </location>
</feature>
<dbReference type="InterPro" id="IPR032774">
    <property type="entry name" value="WG_beta_rep"/>
</dbReference>
<dbReference type="InterPro" id="IPR001119">
    <property type="entry name" value="SLH_dom"/>
</dbReference>
<protein>
    <recommendedName>
        <fullName evidence="1">SLH domain-containing protein</fullName>
    </recommendedName>
</protein>
<comment type="caution">
    <text evidence="2">The sequence shown here is derived from an EMBL/GenBank/DDBJ whole genome shotgun (WGS) entry which is preliminary data.</text>
</comment>
<dbReference type="EMBL" id="BIMW01000195">
    <property type="protein sequence ID" value="GCE96530.1"/>
    <property type="molecule type" value="Genomic_DNA"/>
</dbReference>
<evidence type="ECO:0000259" key="1">
    <source>
        <dbReference type="PROSITE" id="PS51272"/>
    </source>
</evidence>
<reference evidence="2 3" key="1">
    <citation type="journal article" date="2019" name="J Genomics">
        <title>The Draft Genome of a Hydrogen-producing Cyanobacterium, Arthrospira platensis NIES-46.</title>
        <authorList>
            <person name="Suzuki S."/>
            <person name="Yamaguchi H."/>
            <person name="Kawachi M."/>
        </authorList>
    </citation>
    <scope>NUCLEOTIDE SEQUENCE [LARGE SCALE GENOMIC DNA]</scope>
    <source>
        <strain evidence="2 3">NIES-46</strain>
    </source>
</reference>
<evidence type="ECO:0000313" key="3">
    <source>
        <dbReference type="Proteomes" id="UP000326169"/>
    </source>
</evidence>
<dbReference type="Proteomes" id="UP000326169">
    <property type="component" value="Unassembled WGS sequence"/>
</dbReference>
<proteinExistence type="predicted"/>